<keyword evidence="2" id="KW-1185">Reference proteome</keyword>
<feature type="non-terminal residue" evidence="1">
    <location>
        <position position="1"/>
    </location>
</feature>
<dbReference type="AlphaFoldDB" id="A0AAV6M6D7"/>
<dbReference type="Proteomes" id="UP000685013">
    <property type="component" value="Chromosome 17"/>
</dbReference>
<accession>A0AAV6M6D7</accession>
<reference evidence="1 2" key="1">
    <citation type="journal article" date="2021" name="Hortic Res">
        <title>The domestication of Cucurbita argyrosperma as revealed by the genome of its wild relative.</title>
        <authorList>
            <person name="Barrera-Redondo J."/>
            <person name="Sanchez-de la Vega G."/>
            <person name="Aguirre-Liguori J.A."/>
            <person name="Castellanos-Morales G."/>
            <person name="Gutierrez-Guerrero Y.T."/>
            <person name="Aguirre-Dugua X."/>
            <person name="Aguirre-Planter E."/>
            <person name="Tenaillon M.I."/>
            <person name="Lira-Saade R."/>
            <person name="Eguiarte L.E."/>
        </authorList>
    </citation>
    <scope>NUCLEOTIDE SEQUENCE [LARGE SCALE GENOMIC DNA]</scope>
    <source>
        <strain evidence="1">JBR-2021</strain>
    </source>
</reference>
<dbReference type="EMBL" id="JAGKQH010000017">
    <property type="protein sequence ID" value="KAG6575911.1"/>
    <property type="molecule type" value="Genomic_DNA"/>
</dbReference>
<gene>
    <name evidence="1" type="ORF">SDJN03_26550</name>
</gene>
<organism evidence="1 2">
    <name type="scientific">Cucurbita argyrosperma subsp. sororia</name>
    <dbReference type="NCBI Taxonomy" id="37648"/>
    <lineage>
        <taxon>Eukaryota</taxon>
        <taxon>Viridiplantae</taxon>
        <taxon>Streptophyta</taxon>
        <taxon>Embryophyta</taxon>
        <taxon>Tracheophyta</taxon>
        <taxon>Spermatophyta</taxon>
        <taxon>Magnoliopsida</taxon>
        <taxon>eudicotyledons</taxon>
        <taxon>Gunneridae</taxon>
        <taxon>Pentapetalae</taxon>
        <taxon>rosids</taxon>
        <taxon>fabids</taxon>
        <taxon>Cucurbitales</taxon>
        <taxon>Cucurbitaceae</taxon>
        <taxon>Cucurbiteae</taxon>
        <taxon>Cucurbita</taxon>
    </lineage>
</organism>
<comment type="caution">
    <text evidence="1">The sequence shown here is derived from an EMBL/GenBank/DDBJ whole genome shotgun (WGS) entry which is preliminary data.</text>
</comment>
<sequence>MIYKSKSPQHSLVVIEPISDYCLRFKSIDGEILAIPASSRKESGRGKQRVPNEVVRNTFAPEDRYLCFRTFHFVE</sequence>
<protein>
    <submittedName>
        <fullName evidence="1">Uncharacterized protein</fullName>
    </submittedName>
</protein>
<evidence type="ECO:0000313" key="2">
    <source>
        <dbReference type="Proteomes" id="UP000685013"/>
    </source>
</evidence>
<proteinExistence type="predicted"/>
<name>A0AAV6M6D7_9ROSI</name>
<evidence type="ECO:0000313" key="1">
    <source>
        <dbReference type="EMBL" id="KAG6575911.1"/>
    </source>
</evidence>